<organism evidence="1 2">
    <name type="scientific">Malus domestica</name>
    <name type="common">Apple</name>
    <name type="synonym">Pyrus malus</name>
    <dbReference type="NCBI Taxonomy" id="3750"/>
    <lineage>
        <taxon>Eukaryota</taxon>
        <taxon>Viridiplantae</taxon>
        <taxon>Streptophyta</taxon>
        <taxon>Embryophyta</taxon>
        <taxon>Tracheophyta</taxon>
        <taxon>Spermatophyta</taxon>
        <taxon>Magnoliopsida</taxon>
        <taxon>eudicotyledons</taxon>
        <taxon>Gunneridae</taxon>
        <taxon>Pentapetalae</taxon>
        <taxon>rosids</taxon>
        <taxon>fabids</taxon>
        <taxon>Rosales</taxon>
        <taxon>Rosaceae</taxon>
        <taxon>Amygdaloideae</taxon>
        <taxon>Maleae</taxon>
        <taxon>Malus</taxon>
    </lineage>
</organism>
<comment type="caution">
    <text evidence="1">The sequence shown here is derived from an EMBL/GenBank/DDBJ whole genome shotgun (WGS) entry which is preliminary data.</text>
</comment>
<reference evidence="1 2" key="1">
    <citation type="submission" date="2018-10" db="EMBL/GenBank/DDBJ databases">
        <title>A high-quality apple genome assembly.</title>
        <authorList>
            <person name="Hu J."/>
        </authorList>
    </citation>
    <scope>NUCLEOTIDE SEQUENCE [LARGE SCALE GENOMIC DNA]</scope>
    <source>
        <strain evidence="2">cv. HFTH1</strain>
        <tissue evidence="1">Young leaf</tissue>
    </source>
</reference>
<accession>A0A498I9X4</accession>
<dbReference type="AlphaFoldDB" id="A0A498I9X4"/>
<dbReference type="Proteomes" id="UP000290289">
    <property type="component" value="Chromosome 13"/>
</dbReference>
<evidence type="ECO:0000313" key="1">
    <source>
        <dbReference type="EMBL" id="RXH78351.1"/>
    </source>
</evidence>
<evidence type="ECO:0000313" key="2">
    <source>
        <dbReference type="Proteomes" id="UP000290289"/>
    </source>
</evidence>
<name>A0A498I9X4_MALDO</name>
<dbReference type="EMBL" id="RDQH01000339">
    <property type="protein sequence ID" value="RXH78351.1"/>
    <property type="molecule type" value="Genomic_DNA"/>
</dbReference>
<keyword evidence="2" id="KW-1185">Reference proteome</keyword>
<gene>
    <name evidence="1" type="ORF">DVH24_001869</name>
</gene>
<protein>
    <submittedName>
        <fullName evidence="1">Uncharacterized protein</fullName>
    </submittedName>
</protein>
<proteinExistence type="predicted"/>
<sequence>MGQGNLPIPDLNKGVDETENRGDQLALVQFLLRVLGSQHQDMLEDRREGLEIEMRQPLRLFGAAIEPSVGGEGESPKVQRDSDETFALTLASGLMGKI</sequence>